<dbReference type="PANTHER" id="PTHR33055">
    <property type="entry name" value="TRANSPOSASE FOR INSERTION SEQUENCE ELEMENT IS1111A"/>
    <property type="match status" value="1"/>
</dbReference>
<dbReference type="GO" id="GO:0003677">
    <property type="term" value="F:DNA binding"/>
    <property type="evidence" value="ECO:0007669"/>
    <property type="project" value="InterPro"/>
</dbReference>
<evidence type="ECO:0000313" key="3">
    <source>
        <dbReference type="EMBL" id="ABZ76559.1"/>
    </source>
</evidence>
<dbReference type="STRING" id="458817.Shal_1998"/>
<keyword evidence="4" id="KW-1185">Reference proteome</keyword>
<dbReference type="EMBL" id="CP000931">
    <property type="protein sequence ID" value="ABZ76559.1"/>
    <property type="molecule type" value="Genomic_DNA"/>
</dbReference>
<reference evidence="3" key="1">
    <citation type="submission" date="2008-01" db="EMBL/GenBank/DDBJ databases">
        <title>Complete sequence of Shewanella halifaxensis HAW-EB4.</title>
        <authorList>
            <consortium name="US DOE Joint Genome Institute"/>
            <person name="Copeland A."/>
            <person name="Lucas S."/>
            <person name="Lapidus A."/>
            <person name="Glavina del Rio T."/>
            <person name="Dalin E."/>
            <person name="Tice H."/>
            <person name="Bruce D."/>
            <person name="Goodwin L."/>
            <person name="Pitluck S."/>
            <person name="Sims D."/>
            <person name="Brettin T."/>
            <person name="Detter J.C."/>
            <person name="Han C."/>
            <person name="Kuske C.R."/>
            <person name="Schmutz J."/>
            <person name="Larimer F."/>
            <person name="Land M."/>
            <person name="Hauser L."/>
            <person name="Kyrpides N."/>
            <person name="Kim E."/>
            <person name="Zhao J.-S."/>
            <person name="Richardson P."/>
        </authorList>
    </citation>
    <scope>NUCLEOTIDE SEQUENCE [LARGE SCALE GENOMIC DNA]</scope>
    <source>
        <strain evidence="3">HAW-EB4</strain>
    </source>
</reference>
<dbReference type="eggNOG" id="COG3547">
    <property type="taxonomic scope" value="Bacteria"/>
</dbReference>
<dbReference type="GO" id="GO:0006313">
    <property type="term" value="P:DNA transposition"/>
    <property type="evidence" value="ECO:0007669"/>
    <property type="project" value="InterPro"/>
</dbReference>
<feature type="domain" description="Transposase IS116/IS110/IS902 C-terminal" evidence="2">
    <location>
        <begin position="138"/>
        <end position="215"/>
    </location>
</feature>
<evidence type="ECO:0000259" key="1">
    <source>
        <dbReference type="Pfam" id="PF01548"/>
    </source>
</evidence>
<dbReference type="InterPro" id="IPR003346">
    <property type="entry name" value="Transposase_20"/>
</dbReference>
<dbReference type="Pfam" id="PF01548">
    <property type="entry name" value="DEDD_Tnp_IS110"/>
    <property type="match status" value="1"/>
</dbReference>
<proteinExistence type="predicted"/>
<dbReference type="Proteomes" id="UP000001317">
    <property type="component" value="Chromosome"/>
</dbReference>
<sequence length="272" mass="31161">MIPAQHVTPFVRGNKNDCNDALAIFEASSRPNIRFVPVKTEGQQEVMMMHRIRERLIKQRVAITNQTRGLLVDFGIIFQQGFTAFEQNMWQIINDSEQRPVLKFLINQAYDEYLYVSRQLKELNKLIRKKLEQTPSGKILLSMSGIGHVIASAFEASIDKAQAFNTPKELAVWLGLTPKQYASGNKSKLYGITKRGDGYLRKQLIHGARTVVCHSHKKDDVLNRWINQLKERVCFNKAVVATAHKLARLMWVLLWKQAMYQALQGLETKAIP</sequence>
<organism evidence="3 4">
    <name type="scientific">Shewanella halifaxensis (strain HAW-EB4)</name>
    <dbReference type="NCBI Taxonomy" id="458817"/>
    <lineage>
        <taxon>Bacteria</taxon>
        <taxon>Pseudomonadati</taxon>
        <taxon>Pseudomonadota</taxon>
        <taxon>Gammaproteobacteria</taxon>
        <taxon>Alteromonadales</taxon>
        <taxon>Shewanellaceae</taxon>
        <taxon>Shewanella</taxon>
    </lineage>
</organism>
<accession>B0TSZ8</accession>
<gene>
    <name evidence="3" type="ordered locus">Shal_1998</name>
</gene>
<dbReference type="PANTHER" id="PTHR33055:SF3">
    <property type="entry name" value="PUTATIVE TRANSPOSASE FOR IS117-RELATED"/>
    <property type="match status" value="1"/>
</dbReference>
<dbReference type="InterPro" id="IPR002525">
    <property type="entry name" value="Transp_IS110-like_N"/>
</dbReference>
<protein>
    <submittedName>
        <fullName evidence="3">Transposase IS116/IS110/IS902 family protein</fullName>
    </submittedName>
</protein>
<name>B0TSZ8_SHEHH</name>
<evidence type="ECO:0000313" key="4">
    <source>
        <dbReference type="Proteomes" id="UP000001317"/>
    </source>
</evidence>
<dbReference type="OrthoDB" id="5289737at2"/>
<evidence type="ECO:0000259" key="2">
    <source>
        <dbReference type="Pfam" id="PF02371"/>
    </source>
</evidence>
<dbReference type="Pfam" id="PF02371">
    <property type="entry name" value="Transposase_20"/>
    <property type="match status" value="1"/>
</dbReference>
<dbReference type="GO" id="GO:0004803">
    <property type="term" value="F:transposase activity"/>
    <property type="evidence" value="ECO:0007669"/>
    <property type="project" value="InterPro"/>
</dbReference>
<dbReference type="AlphaFoldDB" id="B0TSZ8"/>
<feature type="domain" description="Transposase IS110-like N-terminal" evidence="1">
    <location>
        <begin position="10"/>
        <end position="73"/>
    </location>
</feature>
<dbReference type="InterPro" id="IPR047650">
    <property type="entry name" value="Transpos_IS110"/>
</dbReference>
<dbReference type="HOGENOM" id="CLU_036902_3_2_6"/>
<dbReference type="NCBIfam" id="NF033542">
    <property type="entry name" value="transpos_IS110"/>
    <property type="match status" value="1"/>
</dbReference>
<dbReference type="KEGG" id="shl:Shal_1998"/>